<dbReference type="PANTHER" id="PTHR10775">
    <property type="entry name" value="OS08G0208400 PROTEIN"/>
    <property type="match status" value="1"/>
</dbReference>
<dbReference type="EMBL" id="CACVBM020001065">
    <property type="protein sequence ID" value="CAA7028253.1"/>
    <property type="molecule type" value="Genomic_DNA"/>
</dbReference>
<feature type="domain" description="Transposase-associated" evidence="1">
    <location>
        <begin position="3"/>
        <end position="74"/>
    </location>
</feature>
<dbReference type="Pfam" id="PF02992">
    <property type="entry name" value="Transposase_21"/>
    <property type="match status" value="1"/>
</dbReference>
<proteinExistence type="predicted"/>
<reference evidence="2" key="1">
    <citation type="submission" date="2020-01" db="EMBL/GenBank/DDBJ databases">
        <authorList>
            <person name="Mishra B."/>
        </authorList>
    </citation>
    <scope>NUCLEOTIDE SEQUENCE [LARGE SCALE GENOMIC DNA]</scope>
</reference>
<dbReference type="OrthoDB" id="1105206at2759"/>
<evidence type="ECO:0000313" key="2">
    <source>
        <dbReference type="EMBL" id="CAA7028253.1"/>
    </source>
</evidence>
<protein>
    <recommendedName>
        <fullName evidence="1">Transposase-associated domain-containing protein</fullName>
    </recommendedName>
</protein>
<dbReference type="Proteomes" id="UP000467841">
    <property type="component" value="Unassembled WGS sequence"/>
</dbReference>
<dbReference type="InterPro" id="IPR004242">
    <property type="entry name" value="Transposase_21"/>
</dbReference>
<sequence length="361" mass="41523">MDKSWINKPRLSQEYINGVEGFLEFAFFNTDATMLKCPCCRCSLVKNRYREDIRGDLMYYGFLPSYKNWHFHGEQLIGNSTSVEFQVIPSNEEEAAGQSSHSDERGAFEALLAEANEELYEGCTSFSKLSFMLKLYHIKSITKISDKGLSMIIDLLREAFQHAKLPASLHDLKKTIHKLGLDYERIHACPNDCMLFWGEDSEREVCKICNISRWKGKSTEAEGENEEVSGKKRKKKRQAAKVLRYFPLKPRLQRLYMSSKSAENSRNVRLGLATDGFNPFGAMSTSYSIWPVLLFPYNLPPWIAMKQSSTILSMIIPGKQMPGNDIDVYLQPLIKELKEYGMMVFKHLMLQQRRCSVCVQL</sequence>
<dbReference type="PANTHER" id="PTHR10775:SF158">
    <property type="entry name" value="TNP2-LIKE TRANSPOSON PROTEIN"/>
    <property type="match status" value="1"/>
</dbReference>
<gene>
    <name evidence="2" type="ORF">MERR_LOCUS15488</name>
</gene>
<evidence type="ECO:0000313" key="3">
    <source>
        <dbReference type="Proteomes" id="UP000467841"/>
    </source>
</evidence>
<keyword evidence="3" id="KW-1185">Reference proteome</keyword>
<dbReference type="Pfam" id="PF13963">
    <property type="entry name" value="Transpos_assoc"/>
    <property type="match status" value="1"/>
</dbReference>
<accession>A0A6D2IJQ6</accession>
<evidence type="ECO:0000259" key="1">
    <source>
        <dbReference type="Pfam" id="PF13963"/>
    </source>
</evidence>
<name>A0A6D2IJQ6_9BRAS</name>
<organism evidence="2 3">
    <name type="scientific">Microthlaspi erraticum</name>
    <dbReference type="NCBI Taxonomy" id="1685480"/>
    <lineage>
        <taxon>Eukaryota</taxon>
        <taxon>Viridiplantae</taxon>
        <taxon>Streptophyta</taxon>
        <taxon>Embryophyta</taxon>
        <taxon>Tracheophyta</taxon>
        <taxon>Spermatophyta</taxon>
        <taxon>Magnoliopsida</taxon>
        <taxon>eudicotyledons</taxon>
        <taxon>Gunneridae</taxon>
        <taxon>Pentapetalae</taxon>
        <taxon>rosids</taxon>
        <taxon>malvids</taxon>
        <taxon>Brassicales</taxon>
        <taxon>Brassicaceae</taxon>
        <taxon>Coluteocarpeae</taxon>
        <taxon>Microthlaspi</taxon>
    </lineage>
</organism>
<dbReference type="InterPro" id="IPR029480">
    <property type="entry name" value="Transpos_assoc"/>
</dbReference>
<dbReference type="AlphaFoldDB" id="A0A6D2IJQ6"/>
<comment type="caution">
    <text evidence="2">The sequence shown here is derived from an EMBL/GenBank/DDBJ whole genome shotgun (WGS) entry which is preliminary data.</text>
</comment>